<accession>A0A101SZI9</accession>
<feature type="modified residue" description="4-aspartylphosphate" evidence="2">
    <location>
        <position position="54"/>
    </location>
</feature>
<evidence type="ECO:0000259" key="3">
    <source>
        <dbReference type="PROSITE" id="PS50043"/>
    </source>
</evidence>
<dbReference type="InterPro" id="IPR016032">
    <property type="entry name" value="Sig_transdc_resp-reg_C-effctor"/>
</dbReference>
<dbReference type="STRING" id="285568.AQJ66_20990"/>
<dbReference type="RefSeq" id="WP_061924402.1">
    <property type="nucleotide sequence ID" value="NZ_JBEYBH010000050.1"/>
</dbReference>
<dbReference type="GO" id="GO:0003677">
    <property type="term" value="F:DNA binding"/>
    <property type="evidence" value="ECO:0007669"/>
    <property type="project" value="UniProtKB-KW"/>
</dbReference>
<dbReference type="EMBL" id="LMWX01000032">
    <property type="protein sequence ID" value="KUN83045.1"/>
    <property type="molecule type" value="Genomic_DNA"/>
</dbReference>
<dbReference type="SUPFAM" id="SSF52172">
    <property type="entry name" value="CheY-like"/>
    <property type="match status" value="1"/>
</dbReference>
<dbReference type="SUPFAM" id="SSF46894">
    <property type="entry name" value="C-terminal effector domain of the bipartite response regulators"/>
    <property type="match status" value="1"/>
</dbReference>
<dbReference type="InterPro" id="IPR011006">
    <property type="entry name" value="CheY-like_superfamily"/>
</dbReference>
<dbReference type="InterPro" id="IPR039420">
    <property type="entry name" value="WalR-like"/>
</dbReference>
<dbReference type="OrthoDB" id="9808843at2"/>
<dbReference type="SMART" id="SM00421">
    <property type="entry name" value="HTH_LUXR"/>
    <property type="match status" value="1"/>
</dbReference>
<dbReference type="InterPro" id="IPR000792">
    <property type="entry name" value="Tscrpt_reg_LuxR_C"/>
</dbReference>
<dbReference type="Proteomes" id="UP000053024">
    <property type="component" value="Unassembled WGS sequence"/>
</dbReference>
<dbReference type="PANTHER" id="PTHR43214">
    <property type="entry name" value="TWO-COMPONENT RESPONSE REGULATOR"/>
    <property type="match status" value="1"/>
</dbReference>
<evidence type="ECO:0000313" key="5">
    <source>
        <dbReference type="EMBL" id="KUN83045.1"/>
    </source>
</evidence>
<dbReference type="Pfam" id="PF00196">
    <property type="entry name" value="GerE"/>
    <property type="match status" value="1"/>
</dbReference>
<evidence type="ECO:0000256" key="2">
    <source>
        <dbReference type="PROSITE-ProRule" id="PRU00169"/>
    </source>
</evidence>
<dbReference type="GO" id="GO:0000160">
    <property type="term" value="P:phosphorelay signal transduction system"/>
    <property type="evidence" value="ECO:0007669"/>
    <property type="project" value="InterPro"/>
</dbReference>
<comment type="caution">
    <text evidence="5">The sequence shown here is derived from an EMBL/GenBank/DDBJ whole genome shotgun (WGS) entry which is preliminary data.</text>
</comment>
<dbReference type="PROSITE" id="PS50110">
    <property type="entry name" value="RESPONSE_REGULATORY"/>
    <property type="match status" value="1"/>
</dbReference>
<gene>
    <name evidence="5" type="ORF">AQJ66_20990</name>
</gene>
<feature type="domain" description="HTH luxR-type" evidence="3">
    <location>
        <begin position="134"/>
        <end position="199"/>
    </location>
</feature>
<dbReference type="AlphaFoldDB" id="A0A101SZI9"/>
<feature type="domain" description="Response regulatory" evidence="4">
    <location>
        <begin position="3"/>
        <end position="119"/>
    </location>
</feature>
<keyword evidence="6" id="KW-1185">Reference proteome</keyword>
<name>A0A101SZI9_9ACTN</name>
<dbReference type="PRINTS" id="PR00038">
    <property type="entry name" value="HTHLUXR"/>
</dbReference>
<sequence>MIRILIAEDMYMLRRALVELISMEPDIEVVAELDSGGDIVARAEAVKPDVAVLDIELPVLDGLSAARELHQRGLPTKVLILTSLGRPNHLRRALDANVSGFILKDSSPDRLAAAIRSVAAGERVFDPQLTLAALEHTESPLTPRESDVLRLAAAGDDVGEIARTLHLSTGTVRNYLTTVVYKLGARNRVDAIRIARTSGWL</sequence>
<dbReference type="Gene3D" id="3.40.50.2300">
    <property type="match status" value="1"/>
</dbReference>
<reference evidence="5 6" key="1">
    <citation type="submission" date="2015-10" db="EMBL/GenBank/DDBJ databases">
        <title>Draft genome sequence of Streptomyces bungoensis DSM 41781, type strain for the species Streptomyces bungoensis.</title>
        <authorList>
            <person name="Ruckert C."/>
            <person name="Winkler A."/>
            <person name="Kalinowski J."/>
            <person name="Kampfer P."/>
            <person name="Glaeser S."/>
        </authorList>
    </citation>
    <scope>NUCLEOTIDE SEQUENCE [LARGE SCALE GENOMIC DNA]</scope>
    <source>
        <strain evidence="5 6">DSM 41781</strain>
    </source>
</reference>
<keyword evidence="1" id="KW-0238">DNA-binding</keyword>
<evidence type="ECO:0000259" key="4">
    <source>
        <dbReference type="PROSITE" id="PS50110"/>
    </source>
</evidence>
<protein>
    <submittedName>
        <fullName evidence="5">Two-component system response regulator</fullName>
    </submittedName>
</protein>
<dbReference type="GO" id="GO:0006355">
    <property type="term" value="P:regulation of DNA-templated transcription"/>
    <property type="evidence" value="ECO:0007669"/>
    <property type="project" value="InterPro"/>
</dbReference>
<keyword evidence="2" id="KW-0597">Phosphoprotein</keyword>
<dbReference type="Pfam" id="PF00072">
    <property type="entry name" value="Response_reg"/>
    <property type="match status" value="1"/>
</dbReference>
<dbReference type="PROSITE" id="PS50043">
    <property type="entry name" value="HTH_LUXR_2"/>
    <property type="match status" value="1"/>
</dbReference>
<evidence type="ECO:0000256" key="1">
    <source>
        <dbReference type="ARBA" id="ARBA00023125"/>
    </source>
</evidence>
<dbReference type="InterPro" id="IPR001789">
    <property type="entry name" value="Sig_transdc_resp-reg_receiver"/>
</dbReference>
<organism evidence="5 6">
    <name type="scientific">Streptomyces bungoensis</name>
    <dbReference type="NCBI Taxonomy" id="285568"/>
    <lineage>
        <taxon>Bacteria</taxon>
        <taxon>Bacillati</taxon>
        <taxon>Actinomycetota</taxon>
        <taxon>Actinomycetes</taxon>
        <taxon>Kitasatosporales</taxon>
        <taxon>Streptomycetaceae</taxon>
        <taxon>Streptomyces</taxon>
    </lineage>
</organism>
<proteinExistence type="predicted"/>
<dbReference type="SMART" id="SM00448">
    <property type="entry name" value="REC"/>
    <property type="match status" value="1"/>
</dbReference>
<evidence type="ECO:0000313" key="6">
    <source>
        <dbReference type="Proteomes" id="UP000053024"/>
    </source>
</evidence>
<dbReference type="PANTHER" id="PTHR43214:SF42">
    <property type="entry name" value="TRANSCRIPTIONAL REGULATORY PROTEIN DESR"/>
    <property type="match status" value="1"/>
</dbReference>
<dbReference type="CDD" id="cd06170">
    <property type="entry name" value="LuxR_C_like"/>
    <property type="match status" value="1"/>
</dbReference>